<dbReference type="Proteomes" id="UP001319921">
    <property type="component" value="Chromosome"/>
</dbReference>
<evidence type="ECO:0000313" key="2">
    <source>
        <dbReference type="EMBL" id="BDB99670.1"/>
    </source>
</evidence>
<keyword evidence="1" id="KW-0472">Membrane</keyword>
<sequence length="567" mass="62883">MRDKRDFFALITAIIILLSSLTLLHLTGYYIYLNSAFDSSILLKVYVNNTPVSNALIQVFADTPSNKTILPIVNLATVNGMATFVLNNLTNIAKLWLNKQSTPAIIFIISYYNQSNSRLYYTIRSITLNPKIILSISQGFIRTIVVKLRNYIKIQNNNKDPTYEWRLIFSNISPLEPIPLVYINANDSTAEATDSAAVGISSNTEVCFFGSASLEISGGEISYEITGGTTSITTNEVINNDICINNGEPSSGFLYIEGKIEVAIYQLYEVQSGPGGYEEPLDNYTIHEFVNCISTNQGIQYAYAGSSTYDFLMKYIKNFTLIPYYVAIPKYAAPSKFILSVAKAYDSTVWTPGIGFNIGEVVLALGMLDGVTTIPAILIISSAALEFGIEQSTQTFVGFSNTFGIKQALNTPYLVMLGESEVNFHYNGYTFQIPILYFDIVNGPSNIYRIHTFINITGPSCTFNDQPVTLYINVGMINNTNNVPIFLNVMFGNLTLSLYYTTYGNQLVWEDIIEVNGHQANVTIPGNIFQEGGIYLLEVTYNGGYNGTAMYLYPSSYSFTIDDISCI</sequence>
<accession>A0AAQ4CV39</accession>
<evidence type="ECO:0000256" key="1">
    <source>
        <dbReference type="SAM" id="Phobius"/>
    </source>
</evidence>
<dbReference type="GeneID" id="68867408"/>
<evidence type="ECO:0000313" key="3">
    <source>
        <dbReference type="Proteomes" id="UP001319921"/>
    </source>
</evidence>
<keyword evidence="3" id="KW-1185">Reference proteome</keyword>
<name>A0AAQ4CV39_9CREN</name>
<dbReference type="EMBL" id="AP025226">
    <property type="protein sequence ID" value="BDB99670.1"/>
    <property type="molecule type" value="Genomic_DNA"/>
</dbReference>
<reference evidence="2 3" key="1">
    <citation type="journal article" date="2022" name="Microbiol. Resour. Announc.">
        <title>Complete Genome Sequence of the Hyperthermophilic and Acidophilic Archaeon Saccharolobus caldissimus Strain HS-3T.</title>
        <authorList>
            <person name="Sakai H.D."/>
            <person name="Kurosawa N."/>
        </authorList>
    </citation>
    <scope>NUCLEOTIDE SEQUENCE [LARGE SCALE GENOMIC DNA]</scope>
    <source>
        <strain evidence="2 3">JCM32116</strain>
    </source>
</reference>
<keyword evidence="1" id="KW-1133">Transmembrane helix</keyword>
<organism evidence="2 3">
    <name type="scientific">Saccharolobus caldissimus</name>
    <dbReference type="NCBI Taxonomy" id="1702097"/>
    <lineage>
        <taxon>Archaea</taxon>
        <taxon>Thermoproteota</taxon>
        <taxon>Thermoprotei</taxon>
        <taxon>Sulfolobales</taxon>
        <taxon>Sulfolobaceae</taxon>
        <taxon>Saccharolobus</taxon>
    </lineage>
</organism>
<dbReference type="RefSeq" id="WP_229570113.1">
    <property type="nucleotide sequence ID" value="NZ_AP025226.1"/>
</dbReference>
<dbReference type="KEGG" id="scas:SACC_26870"/>
<dbReference type="AlphaFoldDB" id="A0AAQ4CV39"/>
<feature type="transmembrane region" description="Helical" evidence="1">
    <location>
        <begin position="7"/>
        <end position="32"/>
    </location>
</feature>
<keyword evidence="1" id="KW-0812">Transmembrane</keyword>
<proteinExistence type="predicted"/>
<protein>
    <submittedName>
        <fullName evidence="2">Uncharacterized protein</fullName>
    </submittedName>
</protein>
<gene>
    <name evidence="2" type="ORF">SACC_26870</name>
</gene>